<dbReference type="Gene3D" id="3.30.450.30">
    <property type="entry name" value="Dynein light chain 2a, cytoplasmic"/>
    <property type="match status" value="1"/>
</dbReference>
<feature type="domain" description="Roadblock/LAMTOR2" evidence="1">
    <location>
        <begin position="140"/>
        <end position="224"/>
    </location>
</feature>
<evidence type="ECO:0000259" key="1">
    <source>
        <dbReference type="SMART" id="SM00960"/>
    </source>
</evidence>
<accession>X0YXI6</accession>
<comment type="caution">
    <text evidence="2">The sequence shown here is derived from an EMBL/GenBank/DDBJ whole genome shotgun (WGS) entry which is preliminary data.</text>
</comment>
<dbReference type="EMBL" id="BART01006298">
    <property type="protein sequence ID" value="GAG60975.1"/>
    <property type="molecule type" value="Genomic_DNA"/>
</dbReference>
<name>X0YXI6_9ZZZZ</name>
<proteinExistence type="predicted"/>
<organism evidence="2">
    <name type="scientific">marine sediment metagenome</name>
    <dbReference type="NCBI Taxonomy" id="412755"/>
    <lineage>
        <taxon>unclassified sequences</taxon>
        <taxon>metagenomes</taxon>
        <taxon>ecological metagenomes</taxon>
    </lineage>
</organism>
<protein>
    <recommendedName>
        <fullName evidence="1">Roadblock/LAMTOR2 domain-containing protein</fullName>
    </recommendedName>
</protein>
<sequence>MSKEDHMKQLNLELTDLLSNEIKDQKSILGISISTHGGTHIVSELKEDIKMTKSELAAASSSMVFLSSKMLSDSLNQKSSYTLITGQKRIILSILTDFMALIAYLDRELAELEGLDFYIRSLRKLAIKMSAIIETSDLIKEEIFVALKRAIPNALVIAIITKDGLPIKVQSTMPEPIISAMTSAIYNLAGILLEGSLEFSIIGGDHGSIIIHELDESRILAIAVSEGDDKILRSHIAKIKSIIKQ</sequence>
<dbReference type="SUPFAM" id="SSF103196">
    <property type="entry name" value="Roadblock/LC7 domain"/>
    <property type="match status" value="1"/>
</dbReference>
<dbReference type="AlphaFoldDB" id="X0YXI6"/>
<gene>
    <name evidence="2" type="ORF">S01H4_14358</name>
</gene>
<dbReference type="InterPro" id="IPR004942">
    <property type="entry name" value="Roadblock/LAMTOR2_dom"/>
</dbReference>
<reference evidence="2" key="1">
    <citation type="journal article" date="2014" name="Front. Microbiol.">
        <title>High frequency of phylogenetically diverse reductive dehalogenase-homologous genes in deep subseafloor sedimentary metagenomes.</title>
        <authorList>
            <person name="Kawai M."/>
            <person name="Futagami T."/>
            <person name="Toyoda A."/>
            <person name="Takaki Y."/>
            <person name="Nishi S."/>
            <person name="Hori S."/>
            <person name="Arai W."/>
            <person name="Tsubouchi T."/>
            <person name="Morono Y."/>
            <person name="Uchiyama I."/>
            <person name="Ito T."/>
            <person name="Fujiyama A."/>
            <person name="Inagaki F."/>
            <person name="Takami H."/>
        </authorList>
    </citation>
    <scope>NUCLEOTIDE SEQUENCE</scope>
    <source>
        <strain evidence="2">Expedition CK06-06</strain>
    </source>
</reference>
<dbReference type="SMART" id="SM00960">
    <property type="entry name" value="Robl_LC7"/>
    <property type="match status" value="1"/>
</dbReference>
<evidence type="ECO:0000313" key="2">
    <source>
        <dbReference type="EMBL" id="GAG60975.1"/>
    </source>
</evidence>